<accession>A0AAX0YZI4</accession>
<protein>
    <recommendedName>
        <fullName evidence="4">Adhesin</fullName>
    </recommendedName>
</protein>
<evidence type="ECO:0000313" key="3">
    <source>
        <dbReference type="Proteomes" id="UP000240728"/>
    </source>
</evidence>
<gene>
    <name evidence="2" type="ORF">C0W53_05715</name>
</gene>
<dbReference type="RefSeq" id="WP_045067446.1">
    <property type="nucleotide sequence ID" value="NZ_JZTB01000045.1"/>
</dbReference>
<keyword evidence="3" id="KW-1185">Reference proteome</keyword>
<evidence type="ECO:0008006" key="4">
    <source>
        <dbReference type="Google" id="ProtNLM"/>
    </source>
</evidence>
<evidence type="ECO:0000313" key="2">
    <source>
        <dbReference type="EMBL" id="PSX46409.1"/>
    </source>
</evidence>
<keyword evidence="1" id="KW-0732">Signal</keyword>
<comment type="caution">
    <text evidence="2">The sequence shown here is derived from an EMBL/GenBank/DDBJ whole genome shotgun (WGS) entry which is preliminary data.</text>
</comment>
<organism evidence="2 3">
    <name type="scientific">Photobacterium kishitanii</name>
    <dbReference type="NCBI Taxonomy" id="318456"/>
    <lineage>
        <taxon>Bacteria</taxon>
        <taxon>Pseudomonadati</taxon>
        <taxon>Pseudomonadota</taxon>
        <taxon>Gammaproteobacteria</taxon>
        <taxon>Vibrionales</taxon>
        <taxon>Vibrionaceae</taxon>
        <taxon>Photobacterium</taxon>
    </lineage>
</organism>
<proteinExistence type="predicted"/>
<dbReference type="AlphaFoldDB" id="A0AAX0YZI4"/>
<name>A0AAX0YZI4_9GAMM</name>
<feature type="signal peptide" evidence="1">
    <location>
        <begin position="1"/>
        <end position="19"/>
    </location>
</feature>
<feature type="chain" id="PRO_5043454998" description="Adhesin" evidence="1">
    <location>
        <begin position="20"/>
        <end position="315"/>
    </location>
</feature>
<sequence>MYKSKVFFIFLFLNNFCYANTTIDLGRIKENTTGIINKEVVFEFYWPQDGSNDGNAVLKSNGSIFTPTENSVSYRIYGDAKTWLQGTISNSFSRFNTNISDVLRVTNVTPSGLPSVGVGGLWEINIRSTNWLSLPSSIRGLYSEFTVTSWAFNTIGKRPGRYTDIIHTWSGSTGYRNFTINYEVVNSVNPECKLILSNGSSITDSINLGTIISGQEKTSEYKIKLQCKDVYQANITFRMDDVISGSNGYKTQTVPGGFLQIRNDENNLVKLDGSTPEYIINPLDTYKSYSIINNAESVTRAGRFVKRLTLVLKIN</sequence>
<evidence type="ECO:0000256" key="1">
    <source>
        <dbReference type="SAM" id="SignalP"/>
    </source>
</evidence>
<dbReference type="EMBL" id="PYOZ01000002">
    <property type="protein sequence ID" value="PSX46409.1"/>
    <property type="molecule type" value="Genomic_DNA"/>
</dbReference>
<reference evidence="2 3" key="1">
    <citation type="submission" date="2018-01" db="EMBL/GenBank/DDBJ databases">
        <title>Whole genome sequencing of Histamine producing bacteria.</title>
        <authorList>
            <person name="Butler K."/>
        </authorList>
    </citation>
    <scope>NUCLEOTIDE SEQUENCE [LARGE SCALE GENOMIC DNA]</scope>
    <source>
        <strain evidence="2 3">A1-4</strain>
    </source>
</reference>
<dbReference type="Proteomes" id="UP000240728">
    <property type="component" value="Unassembled WGS sequence"/>
</dbReference>